<gene>
    <name evidence="3" type="primary">bipA</name>
    <name evidence="6" type="ORF">SAMN04488085_11645</name>
</gene>
<dbReference type="GO" id="GO:0000027">
    <property type="term" value="P:ribosomal large subunit assembly"/>
    <property type="evidence" value="ECO:0007669"/>
    <property type="project" value="UniProtKB-UniRule"/>
</dbReference>
<dbReference type="STRING" id="504800.SAMN04488085_11645"/>
<evidence type="ECO:0000313" key="6">
    <source>
        <dbReference type="EMBL" id="SFL72192.1"/>
    </source>
</evidence>
<keyword evidence="3" id="KW-0820">tRNA-binding</keyword>
<feature type="domain" description="Tr-type G" evidence="5">
    <location>
        <begin position="24"/>
        <end position="240"/>
    </location>
</feature>
<dbReference type="InterPro" id="IPR005225">
    <property type="entry name" value="Small_GTP-bd"/>
</dbReference>
<dbReference type="GO" id="GO:0003924">
    <property type="term" value="F:GTPase activity"/>
    <property type="evidence" value="ECO:0007669"/>
    <property type="project" value="UniProtKB-UniRule"/>
</dbReference>
<keyword evidence="3" id="KW-0699">rRNA-binding</keyword>
<comment type="catalytic activity">
    <reaction evidence="3">
        <text>GTP + H2O = GDP + phosphate + H(+)</text>
        <dbReference type="Rhea" id="RHEA:19669"/>
        <dbReference type="ChEBI" id="CHEBI:15377"/>
        <dbReference type="ChEBI" id="CHEBI:15378"/>
        <dbReference type="ChEBI" id="CHEBI:37565"/>
        <dbReference type="ChEBI" id="CHEBI:43474"/>
        <dbReference type="ChEBI" id="CHEBI:58189"/>
    </reaction>
</comment>
<dbReference type="SUPFAM" id="SSF54980">
    <property type="entry name" value="EF-G C-terminal domain-like"/>
    <property type="match status" value="2"/>
</dbReference>
<dbReference type="FunFam" id="2.40.50.250:FF:000001">
    <property type="entry name" value="GTP-binding protein TypA"/>
    <property type="match status" value="1"/>
</dbReference>
<keyword evidence="3" id="KW-0690">Ribosome biogenesis</keyword>
<comment type="similarity">
    <text evidence="3">Belongs to the TRAFAC class translation factor GTPase superfamily. Classic translation factor GTPase family. BipA subfamily.</text>
</comment>
<dbReference type="Gene3D" id="2.40.30.10">
    <property type="entry name" value="Translation factors"/>
    <property type="match status" value="1"/>
</dbReference>
<dbReference type="AlphaFoldDB" id="A0A1I4K093"/>
<evidence type="ECO:0000259" key="5">
    <source>
        <dbReference type="PROSITE" id="PS51722"/>
    </source>
</evidence>
<keyword evidence="3" id="KW-0378">Hydrolase</keyword>
<dbReference type="Gene3D" id="3.30.70.870">
    <property type="entry name" value="Elongation Factor G (Translational Gtpase), domain 3"/>
    <property type="match status" value="1"/>
</dbReference>
<dbReference type="CDD" id="cd01891">
    <property type="entry name" value="TypA_BipA"/>
    <property type="match status" value="1"/>
</dbReference>
<dbReference type="InterPro" id="IPR000795">
    <property type="entry name" value="T_Tr_GTP-bd_dom"/>
</dbReference>
<dbReference type="InterPro" id="IPR004161">
    <property type="entry name" value="EFTu-like_2"/>
</dbReference>
<comment type="function">
    <text evidence="3">A 50S ribosomal subunit assembly protein with GTPase activity, required for 50S subunit assembly at low temperatures, may also play a role in translation. Binds GTP and analogs. Binds the 70S ribosome between the 30S and 50S subunits, in a similar position as ribosome-bound EF-G; it contacts a number of ribosomal proteins, both rRNAs and the A-site tRNA.</text>
</comment>
<dbReference type="InterPro" id="IPR035647">
    <property type="entry name" value="EFG_III/V"/>
</dbReference>
<dbReference type="InterPro" id="IPR048876">
    <property type="entry name" value="BipA_C"/>
</dbReference>
<dbReference type="InterPro" id="IPR027417">
    <property type="entry name" value="P-loop_NTPase"/>
</dbReference>
<dbReference type="CDD" id="cd03710">
    <property type="entry name" value="BipA_TypA_C"/>
    <property type="match status" value="1"/>
</dbReference>
<dbReference type="FunFam" id="3.30.70.240:FF:000002">
    <property type="entry name" value="GTP-binding protein TypA"/>
    <property type="match status" value="1"/>
</dbReference>
<dbReference type="InterPro" id="IPR042116">
    <property type="entry name" value="TypA/BipA_C"/>
</dbReference>
<dbReference type="InterPro" id="IPR006298">
    <property type="entry name" value="BipA"/>
</dbReference>
<evidence type="ECO:0000256" key="2">
    <source>
        <dbReference type="ARBA" id="ARBA00023134"/>
    </source>
</evidence>
<dbReference type="InterPro" id="IPR035651">
    <property type="entry name" value="BipA_V"/>
</dbReference>
<dbReference type="InterPro" id="IPR000640">
    <property type="entry name" value="EFG_V-like"/>
</dbReference>
<evidence type="ECO:0000313" key="7">
    <source>
        <dbReference type="Proteomes" id="UP000199152"/>
    </source>
</evidence>
<dbReference type="PRINTS" id="PR00315">
    <property type="entry name" value="ELONGATNFCT"/>
</dbReference>
<dbReference type="CDD" id="cd03691">
    <property type="entry name" value="BipA_TypA_II"/>
    <property type="match status" value="1"/>
</dbReference>
<dbReference type="NCBIfam" id="TIGR00231">
    <property type="entry name" value="small_GTP"/>
    <property type="match status" value="1"/>
</dbReference>
<dbReference type="PANTHER" id="PTHR42908:SF8">
    <property type="entry name" value="TR-TYPE G DOMAIN-CONTAINING PROTEIN"/>
    <property type="match status" value="1"/>
</dbReference>
<name>A0A1I4K093_9ACTN</name>
<dbReference type="InterPro" id="IPR009000">
    <property type="entry name" value="Transl_B-barrel_sf"/>
</dbReference>
<feature type="binding site" evidence="3">
    <location>
        <begin position="161"/>
        <end position="164"/>
    </location>
    <ligand>
        <name>GTP</name>
        <dbReference type="ChEBI" id="CHEBI:37565"/>
    </ligand>
</feature>
<dbReference type="Pfam" id="PF03144">
    <property type="entry name" value="GTP_EFTU_D2"/>
    <property type="match status" value="1"/>
</dbReference>
<dbReference type="Pfam" id="PF21018">
    <property type="entry name" value="BipA_C"/>
    <property type="match status" value="1"/>
</dbReference>
<keyword evidence="1 3" id="KW-0547">Nucleotide-binding</keyword>
<comment type="subunit">
    <text evidence="3">Monomer.</text>
</comment>
<sequence>MPRARPCGGSPNSSEVPFRMPTRDDLRNVAIIAHVDHGKTTLVDALLRQAGALGRAKGEGTDADTTQDRVMDSMDLERERGITILAKNTAIHLADENGNPVVVNIVDTPGHADFGGEVERGLSMVDGVVLLVDASEGPLPQTRFVLRKALGKGMPVILAVNKTDRSDARIDEVVDETYELFMELLEDNGLDPDALEFPIVYCNGRTGQASLNRPENGTVPDSPDLAPLVKTLLETIPAPSYDAEEPLRAQVTNLDASPFLGRLALLRIHSGEMKRGQQVAWCRTDGTVKNVKITELLMTEGLTRTPAESAGPGDLVAIAGIEDIMIGDTLADPNDPRPLPPLTVDEPSISITIGINTSPISGKSGKKLTARLIKNRLDQELVGNVSVRMLPTERPDTWEMQGRGELALAILVEQLRREEFELTVGRPTVVTKEIDGKLHEPVERVTIDTPGEYVGTLTQALATRRGRMENLVHHDTGWARMEYIVPSRGLIGFRTEFLTETRGTGVLNHNLEGYEPWLGDMRARPTGSLVADRQGVATSYAMFSLQERGSMMVAPGTEVYEGMIVGENSRPDDMDVNITKEKKLTNMRSSTAEELERLIPPRILNLEQALEFCAEDECVEVTPAAVRVRKVILDQSERGKAKNRKPKA</sequence>
<dbReference type="InterPro" id="IPR047042">
    <property type="entry name" value="BipA_II"/>
</dbReference>
<dbReference type="SUPFAM" id="SSF50447">
    <property type="entry name" value="Translation proteins"/>
    <property type="match status" value="1"/>
</dbReference>
<dbReference type="EMBL" id="FOSW01000016">
    <property type="protein sequence ID" value="SFL72192.1"/>
    <property type="molecule type" value="Genomic_DNA"/>
</dbReference>
<dbReference type="Proteomes" id="UP000199152">
    <property type="component" value="Unassembled WGS sequence"/>
</dbReference>
<dbReference type="GO" id="GO:0019843">
    <property type="term" value="F:rRNA binding"/>
    <property type="evidence" value="ECO:0007669"/>
    <property type="project" value="UniProtKB-KW"/>
</dbReference>
<dbReference type="GO" id="GO:0005525">
    <property type="term" value="F:GTP binding"/>
    <property type="evidence" value="ECO:0007669"/>
    <property type="project" value="UniProtKB-UniRule"/>
</dbReference>
<dbReference type="Gene3D" id="2.40.50.250">
    <property type="entry name" value="bipa protein"/>
    <property type="match status" value="1"/>
</dbReference>
<dbReference type="InterPro" id="IPR047041">
    <property type="entry name" value="BipA_GTP-bd_dom"/>
</dbReference>
<dbReference type="HAMAP" id="MF_00849">
    <property type="entry name" value="BipA"/>
    <property type="match status" value="1"/>
</dbReference>
<feature type="binding site" evidence="3">
    <location>
        <begin position="36"/>
        <end position="41"/>
    </location>
    <ligand>
        <name>GTP</name>
        <dbReference type="ChEBI" id="CHEBI:37565"/>
    </ligand>
</feature>
<dbReference type="EC" id="3.6.5.-" evidence="3"/>
<dbReference type="InParanoid" id="A0A1I4K093"/>
<dbReference type="GO" id="GO:0000049">
    <property type="term" value="F:tRNA binding"/>
    <property type="evidence" value="ECO:0007669"/>
    <property type="project" value="UniProtKB-KW"/>
</dbReference>
<dbReference type="PROSITE" id="PS51722">
    <property type="entry name" value="G_TR_2"/>
    <property type="match status" value="1"/>
</dbReference>
<reference evidence="6 7" key="1">
    <citation type="submission" date="2016-10" db="EMBL/GenBank/DDBJ databases">
        <authorList>
            <person name="de Groot N.N."/>
        </authorList>
    </citation>
    <scope>NUCLEOTIDE SEQUENCE [LARGE SCALE GENOMIC DNA]</scope>
    <source>
        <strain evidence="6 7">DSM 45317</strain>
    </source>
</reference>
<dbReference type="SUPFAM" id="SSF52540">
    <property type="entry name" value="P-loop containing nucleoside triphosphate hydrolases"/>
    <property type="match status" value="1"/>
</dbReference>
<dbReference type="GO" id="GO:0005829">
    <property type="term" value="C:cytosol"/>
    <property type="evidence" value="ECO:0007669"/>
    <property type="project" value="TreeGrafter"/>
</dbReference>
<organism evidence="6 7">
    <name type="scientific">Geodermatophilus ruber</name>
    <dbReference type="NCBI Taxonomy" id="504800"/>
    <lineage>
        <taxon>Bacteria</taxon>
        <taxon>Bacillati</taxon>
        <taxon>Actinomycetota</taxon>
        <taxon>Actinomycetes</taxon>
        <taxon>Geodermatophilales</taxon>
        <taxon>Geodermatophilaceae</taxon>
        <taxon>Geodermatophilus</taxon>
    </lineage>
</organism>
<dbReference type="NCBIfam" id="TIGR01394">
    <property type="entry name" value="TypA_BipA"/>
    <property type="match status" value="1"/>
</dbReference>
<dbReference type="SMART" id="SM00838">
    <property type="entry name" value="EFG_C"/>
    <property type="match status" value="1"/>
</dbReference>
<dbReference type="Pfam" id="PF00679">
    <property type="entry name" value="EFG_C"/>
    <property type="match status" value="1"/>
</dbReference>
<dbReference type="Gene3D" id="3.30.70.240">
    <property type="match status" value="1"/>
</dbReference>
<dbReference type="Gene3D" id="3.40.50.300">
    <property type="entry name" value="P-loop containing nucleotide triphosphate hydrolases"/>
    <property type="match status" value="1"/>
</dbReference>
<keyword evidence="7" id="KW-1185">Reference proteome</keyword>
<keyword evidence="3" id="KW-0963">Cytoplasm</keyword>
<keyword evidence="3" id="KW-0694">RNA-binding</keyword>
<accession>A0A1I4K093</accession>
<comment type="subcellular location">
    <subcellularLocation>
        <location evidence="3">Cytoplasm</location>
    </subcellularLocation>
    <text evidence="3">Binds to ribosomes.</text>
</comment>
<dbReference type="Pfam" id="PF00009">
    <property type="entry name" value="GTP_EFTU"/>
    <property type="match status" value="1"/>
</dbReference>
<dbReference type="GO" id="GO:1990904">
    <property type="term" value="C:ribonucleoprotein complex"/>
    <property type="evidence" value="ECO:0007669"/>
    <property type="project" value="TreeGrafter"/>
</dbReference>
<keyword evidence="2 3" id="KW-0342">GTP-binding</keyword>
<dbReference type="FunCoup" id="A0A1I4K093">
    <property type="interactions" value="244"/>
</dbReference>
<dbReference type="GO" id="GO:0043022">
    <property type="term" value="F:ribosome binding"/>
    <property type="evidence" value="ECO:0007669"/>
    <property type="project" value="UniProtKB-UniRule"/>
</dbReference>
<feature type="region of interest" description="Disordered" evidence="4">
    <location>
        <begin position="1"/>
        <end position="20"/>
    </location>
</feature>
<protein>
    <recommendedName>
        <fullName evidence="3">Large ribosomal subunit assembly factor BipA</fullName>
        <ecNumber evidence="3">3.6.5.-</ecNumber>
    </recommendedName>
    <alternativeName>
        <fullName evidence="3">GTP-binding protein BipA</fullName>
    </alternativeName>
</protein>
<evidence type="ECO:0000256" key="3">
    <source>
        <dbReference type="HAMAP-Rule" id="MF_00849"/>
    </source>
</evidence>
<dbReference type="PANTHER" id="PTHR42908">
    <property type="entry name" value="TRANSLATION ELONGATION FACTOR-RELATED"/>
    <property type="match status" value="1"/>
</dbReference>
<evidence type="ECO:0000256" key="4">
    <source>
        <dbReference type="SAM" id="MobiDB-lite"/>
    </source>
</evidence>
<proteinExistence type="inferred from homology"/>
<evidence type="ECO:0000256" key="1">
    <source>
        <dbReference type="ARBA" id="ARBA00022741"/>
    </source>
</evidence>